<comment type="subcellular location">
    <subcellularLocation>
        <location evidence="2">Membrane</location>
        <topology evidence="2">Single-pass membrane protein</topology>
    </subcellularLocation>
</comment>
<keyword evidence="5" id="KW-0808">Transferase</keyword>
<evidence type="ECO:0000256" key="15">
    <source>
        <dbReference type="SAM" id="MobiDB-lite"/>
    </source>
</evidence>
<dbReference type="GO" id="GO:0008270">
    <property type="term" value="F:zinc ion binding"/>
    <property type="evidence" value="ECO:0007669"/>
    <property type="project" value="UniProtKB-KW"/>
</dbReference>
<comment type="caution">
    <text evidence="18">The sequence shown here is derived from an EMBL/GenBank/DDBJ whole genome shotgun (WGS) entry which is preliminary data.</text>
</comment>
<keyword evidence="8 14" id="KW-0863">Zinc-finger</keyword>
<feature type="transmembrane region" description="Helical" evidence="16">
    <location>
        <begin position="71"/>
        <end position="93"/>
    </location>
</feature>
<keyword evidence="6 16" id="KW-0812">Transmembrane</keyword>
<proteinExistence type="inferred from homology"/>
<keyword evidence="7" id="KW-0479">Metal-binding</keyword>
<feature type="region of interest" description="Disordered" evidence="15">
    <location>
        <begin position="211"/>
        <end position="274"/>
    </location>
</feature>
<evidence type="ECO:0000256" key="3">
    <source>
        <dbReference type="ARBA" id="ARBA00004906"/>
    </source>
</evidence>
<evidence type="ECO:0000313" key="19">
    <source>
        <dbReference type="Proteomes" id="UP001159364"/>
    </source>
</evidence>
<comment type="pathway">
    <text evidence="3">Protein modification; protein ubiquitination.</text>
</comment>
<dbReference type="EC" id="2.3.2.27" evidence="4"/>
<feature type="compositionally biased region" description="Basic and acidic residues" evidence="15">
    <location>
        <begin position="264"/>
        <end position="274"/>
    </location>
</feature>
<evidence type="ECO:0000256" key="9">
    <source>
        <dbReference type="ARBA" id="ARBA00022786"/>
    </source>
</evidence>
<gene>
    <name evidence="18" type="ORF">K2173_023953</name>
</gene>
<dbReference type="Proteomes" id="UP001159364">
    <property type="component" value="Linkage Group LG04"/>
</dbReference>
<keyword evidence="12 16" id="KW-0472">Membrane</keyword>
<evidence type="ECO:0000256" key="1">
    <source>
        <dbReference type="ARBA" id="ARBA00000900"/>
    </source>
</evidence>
<dbReference type="GO" id="GO:0061630">
    <property type="term" value="F:ubiquitin protein ligase activity"/>
    <property type="evidence" value="ECO:0007669"/>
    <property type="project" value="UniProtKB-EC"/>
</dbReference>
<feature type="domain" description="RING-type" evidence="17">
    <location>
        <begin position="162"/>
        <end position="204"/>
    </location>
</feature>
<dbReference type="EMBL" id="JAIWQS010000004">
    <property type="protein sequence ID" value="KAJ8768958.1"/>
    <property type="molecule type" value="Genomic_DNA"/>
</dbReference>
<dbReference type="InterPro" id="IPR001841">
    <property type="entry name" value="Znf_RING"/>
</dbReference>
<dbReference type="SUPFAM" id="SSF57850">
    <property type="entry name" value="RING/U-box"/>
    <property type="match status" value="1"/>
</dbReference>
<accession>A0AAV8TQL0</accession>
<comment type="similarity">
    <text evidence="13">Belongs to the RING-type zinc finger family. ATL subfamily.</text>
</comment>
<feature type="compositionally biased region" description="Low complexity" evidence="15">
    <location>
        <begin position="213"/>
        <end position="227"/>
    </location>
</feature>
<evidence type="ECO:0000256" key="2">
    <source>
        <dbReference type="ARBA" id="ARBA00004167"/>
    </source>
</evidence>
<dbReference type="AlphaFoldDB" id="A0AAV8TQL0"/>
<dbReference type="SMART" id="SM00184">
    <property type="entry name" value="RING"/>
    <property type="match status" value="1"/>
</dbReference>
<evidence type="ECO:0000256" key="11">
    <source>
        <dbReference type="ARBA" id="ARBA00022989"/>
    </source>
</evidence>
<reference evidence="18 19" key="1">
    <citation type="submission" date="2021-09" db="EMBL/GenBank/DDBJ databases">
        <title>Genomic insights and catalytic innovation underlie evolution of tropane alkaloids biosynthesis.</title>
        <authorList>
            <person name="Wang Y.-J."/>
            <person name="Tian T."/>
            <person name="Huang J.-P."/>
            <person name="Huang S.-X."/>
        </authorList>
    </citation>
    <scope>NUCLEOTIDE SEQUENCE [LARGE SCALE GENOMIC DNA]</scope>
    <source>
        <strain evidence="18">KIB-2018</strain>
        <tissue evidence="18">Leaf</tissue>
    </source>
</reference>
<comment type="catalytic activity">
    <reaction evidence="1">
        <text>S-ubiquitinyl-[E2 ubiquitin-conjugating enzyme]-L-cysteine + [acceptor protein]-L-lysine = [E2 ubiquitin-conjugating enzyme]-L-cysteine + N(6)-ubiquitinyl-[acceptor protein]-L-lysine.</text>
        <dbReference type="EC" id="2.3.2.27"/>
    </reaction>
</comment>
<evidence type="ECO:0000256" key="10">
    <source>
        <dbReference type="ARBA" id="ARBA00022833"/>
    </source>
</evidence>
<sequence length="387" mass="43572">MGLEHRKLLSYDNGFNQTLVELCQPFCDLSNDLGFCEEQCLDYCGYYCPSALAPSPSVLYSGHHSHRLSKLLITALSVLTAAFVLVCCYGVYVKFYSGPRRRRSWEQRNLTTHDEFIDEDHGPVVDHPIWYINTLGLQPSVISSITVCRYIKGDGLVEETDCSVCLNEFREYETLRLLPKCSHAFHINCIDTWLRSHTNCPMCRAPIITNPATQTTTESGTNNSGTQDENQILRLENDAESSRGSEERDGESRIESEMDGELQGESRRKSWEHVDGIPFQPMRRSASLDSLSASKTSHALTNVLKEQSDGNSGIQLAKGNEFDGYIISISSRVGGHRNSSMAKSSPIVPNTLKRSFSWSGKLFTSRYSRGRLFTSRYSRGRYTSFSF</sequence>
<keyword evidence="10" id="KW-0862">Zinc</keyword>
<dbReference type="Gene3D" id="3.30.40.10">
    <property type="entry name" value="Zinc/RING finger domain, C3HC4 (zinc finger)"/>
    <property type="match status" value="1"/>
</dbReference>
<dbReference type="PANTHER" id="PTHR46913">
    <property type="entry name" value="RING-H2 FINGER PROTEIN ATL16"/>
    <property type="match status" value="1"/>
</dbReference>
<keyword evidence="19" id="KW-1185">Reference proteome</keyword>
<evidence type="ECO:0000259" key="17">
    <source>
        <dbReference type="PROSITE" id="PS50089"/>
    </source>
</evidence>
<evidence type="ECO:0000256" key="7">
    <source>
        <dbReference type="ARBA" id="ARBA00022723"/>
    </source>
</evidence>
<dbReference type="Pfam" id="PF13639">
    <property type="entry name" value="zf-RING_2"/>
    <property type="match status" value="1"/>
</dbReference>
<evidence type="ECO:0000256" key="14">
    <source>
        <dbReference type="PROSITE-ProRule" id="PRU00175"/>
    </source>
</evidence>
<evidence type="ECO:0000256" key="5">
    <source>
        <dbReference type="ARBA" id="ARBA00022679"/>
    </source>
</evidence>
<dbReference type="CDD" id="cd16461">
    <property type="entry name" value="RING-H2_EL5-like"/>
    <property type="match status" value="1"/>
</dbReference>
<evidence type="ECO:0000256" key="12">
    <source>
        <dbReference type="ARBA" id="ARBA00023136"/>
    </source>
</evidence>
<dbReference type="GO" id="GO:0016020">
    <property type="term" value="C:membrane"/>
    <property type="evidence" value="ECO:0007669"/>
    <property type="project" value="UniProtKB-SubCell"/>
</dbReference>
<dbReference type="FunFam" id="3.30.40.10:FF:000233">
    <property type="entry name" value="RING-H2 finger protein ATL54"/>
    <property type="match status" value="1"/>
</dbReference>
<organism evidence="18 19">
    <name type="scientific">Erythroxylum novogranatense</name>
    <dbReference type="NCBI Taxonomy" id="1862640"/>
    <lineage>
        <taxon>Eukaryota</taxon>
        <taxon>Viridiplantae</taxon>
        <taxon>Streptophyta</taxon>
        <taxon>Embryophyta</taxon>
        <taxon>Tracheophyta</taxon>
        <taxon>Spermatophyta</taxon>
        <taxon>Magnoliopsida</taxon>
        <taxon>eudicotyledons</taxon>
        <taxon>Gunneridae</taxon>
        <taxon>Pentapetalae</taxon>
        <taxon>rosids</taxon>
        <taxon>fabids</taxon>
        <taxon>Malpighiales</taxon>
        <taxon>Erythroxylaceae</taxon>
        <taxon>Erythroxylum</taxon>
    </lineage>
</organism>
<dbReference type="InterPro" id="IPR044600">
    <property type="entry name" value="ATL1/ATL16-like"/>
</dbReference>
<dbReference type="GO" id="GO:0016567">
    <property type="term" value="P:protein ubiquitination"/>
    <property type="evidence" value="ECO:0007669"/>
    <property type="project" value="InterPro"/>
</dbReference>
<evidence type="ECO:0000256" key="8">
    <source>
        <dbReference type="ARBA" id="ARBA00022771"/>
    </source>
</evidence>
<dbReference type="PANTHER" id="PTHR46913:SF19">
    <property type="entry name" value="RING-TYPE E3 UBIQUITIN TRANSFERASE"/>
    <property type="match status" value="1"/>
</dbReference>
<evidence type="ECO:0000313" key="18">
    <source>
        <dbReference type="EMBL" id="KAJ8768958.1"/>
    </source>
</evidence>
<dbReference type="PROSITE" id="PS50089">
    <property type="entry name" value="ZF_RING_2"/>
    <property type="match status" value="1"/>
</dbReference>
<feature type="compositionally biased region" description="Basic and acidic residues" evidence="15">
    <location>
        <begin position="235"/>
        <end position="256"/>
    </location>
</feature>
<name>A0AAV8TQL0_9ROSI</name>
<dbReference type="InterPro" id="IPR013083">
    <property type="entry name" value="Znf_RING/FYVE/PHD"/>
</dbReference>
<evidence type="ECO:0000256" key="4">
    <source>
        <dbReference type="ARBA" id="ARBA00012483"/>
    </source>
</evidence>
<protein>
    <recommendedName>
        <fullName evidence="4">RING-type E3 ubiquitin transferase</fullName>
        <ecNumber evidence="4">2.3.2.27</ecNumber>
    </recommendedName>
</protein>
<evidence type="ECO:0000256" key="13">
    <source>
        <dbReference type="ARBA" id="ARBA00024209"/>
    </source>
</evidence>
<keyword evidence="9" id="KW-0833">Ubl conjugation pathway</keyword>
<evidence type="ECO:0000256" key="6">
    <source>
        <dbReference type="ARBA" id="ARBA00022692"/>
    </source>
</evidence>
<keyword evidence="11 16" id="KW-1133">Transmembrane helix</keyword>
<evidence type="ECO:0000256" key="16">
    <source>
        <dbReference type="SAM" id="Phobius"/>
    </source>
</evidence>